<dbReference type="InterPro" id="IPR051786">
    <property type="entry name" value="ASN_synthetase/amidase"/>
</dbReference>
<evidence type="ECO:0000256" key="4">
    <source>
        <dbReference type="ARBA" id="ARBA00022888"/>
    </source>
</evidence>
<dbReference type="InterPro" id="IPR029055">
    <property type="entry name" value="Ntn_hydrolases_N"/>
</dbReference>
<dbReference type="Gene3D" id="3.60.20.10">
    <property type="entry name" value="Glutamine Phosphoribosylpyrophosphate, subunit 1, domain 1"/>
    <property type="match status" value="1"/>
</dbReference>
<evidence type="ECO:0000259" key="6">
    <source>
        <dbReference type="Pfam" id="PF00733"/>
    </source>
</evidence>
<dbReference type="Proteomes" id="UP001597045">
    <property type="component" value="Unassembled WGS sequence"/>
</dbReference>
<sequence>MTTLIGIRQPGHDAWSRSFKRLLFTPVWTGPSICVSVRGAVRTYSGSGGKAIFIGHCLAADHQVRAAVATGNPAVIARLPGSYSFVFGTAESNLLLAVDTAGQFPIYFAERAGQIVFSSHAVLLASLVGSDIDRVALAADVIFLPGTRTVFCDIDQVASGMALRVDKNGSSYIRMLRPEPDERTTLDDAAERLRTRLVEAVEARAVASSLSADFSGGLDSTSLAHLALDARGTLPVLTFRSSVVPVPDDFERAARWAAMRPGFRHVLVDGGQDQLPYQNLVAAVDQPQWAPITMAPLRLRLETAARLGSDLHLVGEAGDLLLGAPQIYLADLARRGELAMLWRHCLCWARLRGRSPAALFRRALLLAAKTRRTSLHGLARMLVTANVPRSNPAWEQQVLSHWGQLSCDFLLPAARRSLAAQIMSMAEAQSDRLDLGDQATTDLLRLVARAQRALRDAVTDLPVALHAPFLDSAVIEACLTVPARSRCDPEVAKPLLRKALAGLVPADVLTRQTKGDYSQQNYLGARRAAPRLRALLDSPASADLGVVNPGPVRETLERGLQGLPVAWGSLNQVFAIELWLRRLDSNSWELRHV</sequence>
<dbReference type="InterPro" id="IPR014729">
    <property type="entry name" value="Rossmann-like_a/b/a_fold"/>
</dbReference>
<evidence type="ECO:0000256" key="3">
    <source>
        <dbReference type="ARBA" id="ARBA00012737"/>
    </source>
</evidence>
<keyword evidence="4" id="KW-0028">Amino-acid biosynthesis</keyword>
<dbReference type="PANTHER" id="PTHR43284:SF1">
    <property type="entry name" value="ASPARAGINE SYNTHETASE"/>
    <property type="match status" value="1"/>
</dbReference>
<comment type="caution">
    <text evidence="7">The sequence shown here is derived from an EMBL/GenBank/DDBJ whole genome shotgun (WGS) entry which is preliminary data.</text>
</comment>
<dbReference type="Gene3D" id="3.40.50.620">
    <property type="entry name" value="HUPs"/>
    <property type="match status" value="2"/>
</dbReference>
<dbReference type="NCBIfam" id="NF033561">
    <property type="entry name" value="macrolact_Ik_Al"/>
    <property type="match status" value="1"/>
</dbReference>
<protein>
    <recommendedName>
        <fullName evidence="3">asparagine synthase (glutamine-hydrolyzing)</fullName>
        <ecNumber evidence="3">6.3.5.4</ecNumber>
    </recommendedName>
</protein>
<evidence type="ECO:0000256" key="2">
    <source>
        <dbReference type="ARBA" id="ARBA00005752"/>
    </source>
</evidence>
<dbReference type="Pfam" id="PF00733">
    <property type="entry name" value="Asn_synthase"/>
    <property type="match status" value="1"/>
</dbReference>
<evidence type="ECO:0000313" key="7">
    <source>
        <dbReference type="EMBL" id="MFD1044124.1"/>
    </source>
</evidence>
<organism evidence="7 8">
    <name type="scientific">Kibdelosporangium lantanae</name>
    <dbReference type="NCBI Taxonomy" id="1497396"/>
    <lineage>
        <taxon>Bacteria</taxon>
        <taxon>Bacillati</taxon>
        <taxon>Actinomycetota</taxon>
        <taxon>Actinomycetes</taxon>
        <taxon>Pseudonocardiales</taxon>
        <taxon>Pseudonocardiaceae</taxon>
        <taxon>Kibdelosporangium</taxon>
    </lineage>
</organism>
<comment type="pathway">
    <text evidence="1">Amino-acid biosynthesis; L-asparagine biosynthesis; L-asparagine from L-aspartate (L-Gln route): step 1/1.</text>
</comment>
<keyword evidence="8" id="KW-1185">Reference proteome</keyword>
<accession>A0ABW3M423</accession>
<dbReference type="InterPro" id="IPR006426">
    <property type="entry name" value="Asn_synth_AEB"/>
</dbReference>
<comment type="catalytic activity">
    <reaction evidence="5">
        <text>L-aspartate + L-glutamine + ATP + H2O = L-asparagine + L-glutamate + AMP + diphosphate + H(+)</text>
        <dbReference type="Rhea" id="RHEA:12228"/>
        <dbReference type="ChEBI" id="CHEBI:15377"/>
        <dbReference type="ChEBI" id="CHEBI:15378"/>
        <dbReference type="ChEBI" id="CHEBI:29985"/>
        <dbReference type="ChEBI" id="CHEBI:29991"/>
        <dbReference type="ChEBI" id="CHEBI:30616"/>
        <dbReference type="ChEBI" id="CHEBI:33019"/>
        <dbReference type="ChEBI" id="CHEBI:58048"/>
        <dbReference type="ChEBI" id="CHEBI:58359"/>
        <dbReference type="ChEBI" id="CHEBI:456215"/>
        <dbReference type="EC" id="6.3.5.4"/>
    </reaction>
</comment>
<dbReference type="SUPFAM" id="SSF52402">
    <property type="entry name" value="Adenine nucleotide alpha hydrolases-like"/>
    <property type="match status" value="1"/>
</dbReference>
<comment type="similarity">
    <text evidence="2">Belongs to the asparagine synthetase family.</text>
</comment>
<evidence type="ECO:0000256" key="1">
    <source>
        <dbReference type="ARBA" id="ARBA00005187"/>
    </source>
</evidence>
<dbReference type="EMBL" id="JBHTIS010000004">
    <property type="protein sequence ID" value="MFD1044124.1"/>
    <property type="molecule type" value="Genomic_DNA"/>
</dbReference>
<dbReference type="EC" id="6.3.5.4" evidence="3"/>
<reference evidence="8" key="1">
    <citation type="journal article" date="2019" name="Int. J. Syst. Evol. Microbiol.">
        <title>The Global Catalogue of Microorganisms (GCM) 10K type strain sequencing project: providing services to taxonomists for standard genome sequencing and annotation.</title>
        <authorList>
            <consortium name="The Broad Institute Genomics Platform"/>
            <consortium name="The Broad Institute Genome Sequencing Center for Infectious Disease"/>
            <person name="Wu L."/>
            <person name="Ma J."/>
        </authorList>
    </citation>
    <scope>NUCLEOTIDE SEQUENCE [LARGE SCALE GENOMIC DNA]</scope>
    <source>
        <strain evidence="8">JCM 31486</strain>
    </source>
</reference>
<dbReference type="PANTHER" id="PTHR43284">
    <property type="entry name" value="ASPARAGINE SYNTHETASE (GLUTAMINE-HYDROLYZING)"/>
    <property type="match status" value="1"/>
</dbReference>
<dbReference type="PIRSF" id="PIRSF001589">
    <property type="entry name" value="Asn_synthetase_glu-h"/>
    <property type="match status" value="1"/>
</dbReference>
<name>A0ABW3M423_9PSEU</name>
<dbReference type="InterPro" id="IPR001962">
    <property type="entry name" value="Asn_synthase"/>
</dbReference>
<gene>
    <name evidence="7" type="ORF">ACFQ1S_00200</name>
</gene>
<evidence type="ECO:0000256" key="5">
    <source>
        <dbReference type="ARBA" id="ARBA00048741"/>
    </source>
</evidence>
<evidence type="ECO:0000313" key="8">
    <source>
        <dbReference type="Proteomes" id="UP001597045"/>
    </source>
</evidence>
<dbReference type="SUPFAM" id="SSF56235">
    <property type="entry name" value="N-terminal nucleophile aminohydrolases (Ntn hydrolases)"/>
    <property type="match status" value="1"/>
</dbReference>
<feature type="domain" description="Asparagine synthetase" evidence="6">
    <location>
        <begin position="193"/>
        <end position="581"/>
    </location>
</feature>
<keyword evidence="4" id="KW-0061">Asparagine biosynthesis</keyword>
<proteinExistence type="inferred from homology"/>